<dbReference type="InterPro" id="IPR013094">
    <property type="entry name" value="AB_hydrolase_3"/>
</dbReference>
<evidence type="ECO:0000259" key="2">
    <source>
        <dbReference type="Pfam" id="PF07859"/>
    </source>
</evidence>
<dbReference type="AlphaFoldDB" id="A0A2P5AFU3"/>
<evidence type="ECO:0000256" key="1">
    <source>
        <dbReference type="ARBA" id="ARBA00010515"/>
    </source>
</evidence>
<dbReference type="STRING" id="63057.A0A2P5AFU3"/>
<keyword evidence="4" id="KW-1185">Reference proteome</keyword>
<keyword evidence="3" id="KW-0378">Hydrolase</keyword>
<comment type="similarity">
    <text evidence="1">Belongs to the 'GDXG' lipolytic enzyme family.</text>
</comment>
<organism evidence="3 4">
    <name type="scientific">Trema orientale</name>
    <name type="common">Charcoal tree</name>
    <name type="synonym">Celtis orientalis</name>
    <dbReference type="NCBI Taxonomy" id="63057"/>
    <lineage>
        <taxon>Eukaryota</taxon>
        <taxon>Viridiplantae</taxon>
        <taxon>Streptophyta</taxon>
        <taxon>Embryophyta</taxon>
        <taxon>Tracheophyta</taxon>
        <taxon>Spermatophyta</taxon>
        <taxon>Magnoliopsida</taxon>
        <taxon>eudicotyledons</taxon>
        <taxon>Gunneridae</taxon>
        <taxon>Pentapetalae</taxon>
        <taxon>rosids</taxon>
        <taxon>fabids</taxon>
        <taxon>Rosales</taxon>
        <taxon>Cannabaceae</taxon>
        <taxon>Trema</taxon>
    </lineage>
</organism>
<protein>
    <submittedName>
        <fullName evidence="3">Alpha/beta hydrolase fold</fullName>
    </submittedName>
</protein>
<comment type="caution">
    <text evidence="3">The sequence shown here is derived from an EMBL/GenBank/DDBJ whole genome shotgun (WGS) entry which is preliminary data.</text>
</comment>
<proteinExistence type="inferred from homology"/>
<gene>
    <name evidence="3" type="ORF">TorRG33x02_351440</name>
</gene>
<dbReference type="PANTHER" id="PTHR23024:SF429">
    <property type="entry name" value="ALPHA_BETA HYDROLASE FOLD PROTEIN"/>
    <property type="match status" value="1"/>
</dbReference>
<dbReference type="GO" id="GO:0016787">
    <property type="term" value="F:hydrolase activity"/>
    <property type="evidence" value="ECO:0007669"/>
    <property type="project" value="UniProtKB-KW"/>
</dbReference>
<dbReference type="PANTHER" id="PTHR23024">
    <property type="entry name" value="ARYLACETAMIDE DEACETYLASE"/>
    <property type="match status" value="1"/>
</dbReference>
<evidence type="ECO:0000313" key="4">
    <source>
        <dbReference type="Proteomes" id="UP000237000"/>
    </source>
</evidence>
<feature type="domain" description="Alpha/beta hydrolase fold-3" evidence="2">
    <location>
        <begin position="73"/>
        <end position="277"/>
    </location>
</feature>
<dbReference type="InParanoid" id="A0A2P5AFU3"/>
<dbReference type="OrthoDB" id="408631at2759"/>
<dbReference type="SUPFAM" id="SSF53474">
    <property type="entry name" value="alpha/beta-Hydrolases"/>
    <property type="match status" value="1"/>
</dbReference>
<reference evidence="4" key="1">
    <citation type="submission" date="2016-06" db="EMBL/GenBank/DDBJ databases">
        <title>Parallel loss of symbiosis genes in relatives of nitrogen-fixing non-legume Parasponia.</title>
        <authorList>
            <person name="Van Velzen R."/>
            <person name="Holmer R."/>
            <person name="Bu F."/>
            <person name="Rutten L."/>
            <person name="Van Zeijl A."/>
            <person name="Liu W."/>
            <person name="Santuari L."/>
            <person name="Cao Q."/>
            <person name="Sharma T."/>
            <person name="Shen D."/>
            <person name="Roswanjaya Y."/>
            <person name="Wardhani T."/>
            <person name="Kalhor M.S."/>
            <person name="Jansen J."/>
            <person name="Van den Hoogen J."/>
            <person name="Gungor B."/>
            <person name="Hartog M."/>
            <person name="Hontelez J."/>
            <person name="Verver J."/>
            <person name="Yang W.-C."/>
            <person name="Schijlen E."/>
            <person name="Repin R."/>
            <person name="Schilthuizen M."/>
            <person name="Schranz E."/>
            <person name="Heidstra R."/>
            <person name="Miyata K."/>
            <person name="Fedorova E."/>
            <person name="Kohlen W."/>
            <person name="Bisseling T."/>
            <person name="Smit S."/>
            <person name="Geurts R."/>
        </authorList>
    </citation>
    <scope>NUCLEOTIDE SEQUENCE [LARGE SCALE GENOMIC DNA]</scope>
    <source>
        <strain evidence="4">cv. RG33-2</strain>
    </source>
</reference>
<sequence length="300" mass="32764">MDQTSDEEALEFTNFRIFEDGRIERFSGEETVPPSPESEGVRSKDIVISPESGLSARLFLPQISDPTRKLPFLVFCHGGAFCAQSPFSPLYTNHAASLAAEANILVLSVHYRRPPEHPLPIAYEDAWGAIQWATAHSDGNGPESWLNRYADFQRVFVGGASAGANIAHNVVLRAGVDGLSGPRIVGMVLFHPFFGNDKPDKLLEIIFPTCDGPNDPRANPGSDPNLGRMGCSRVLVLVAENDFLRDRGWGYYEALKKSGWSGVVEIVETEGEGHVFHLFNPESGKAQALTKRAAAFLNLA</sequence>
<evidence type="ECO:0000313" key="3">
    <source>
        <dbReference type="EMBL" id="PON35400.1"/>
    </source>
</evidence>
<name>A0A2P5AFU3_TREOI</name>
<dbReference type="Pfam" id="PF07859">
    <property type="entry name" value="Abhydrolase_3"/>
    <property type="match status" value="1"/>
</dbReference>
<accession>A0A2P5AFU3</accession>
<dbReference type="InterPro" id="IPR029058">
    <property type="entry name" value="AB_hydrolase_fold"/>
</dbReference>
<dbReference type="InterPro" id="IPR050466">
    <property type="entry name" value="Carboxylest/Gibb_receptor"/>
</dbReference>
<dbReference type="Proteomes" id="UP000237000">
    <property type="component" value="Unassembled WGS sequence"/>
</dbReference>
<dbReference type="EMBL" id="JXTC01000885">
    <property type="protein sequence ID" value="PON35400.1"/>
    <property type="molecule type" value="Genomic_DNA"/>
</dbReference>
<dbReference type="Gene3D" id="3.40.50.1820">
    <property type="entry name" value="alpha/beta hydrolase"/>
    <property type="match status" value="1"/>
</dbReference>